<organism evidence="1 2">
    <name type="scientific">Hymenobacter fodinae</name>
    <dbReference type="NCBI Taxonomy" id="2510796"/>
    <lineage>
        <taxon>Bacteria</taxon>
        <taxon>Pseudomonadati</taxon>
        <taxon>Bacteroidota</taxon>
        <taxon>Cytophagia</taxon>
        <taxon>Cytophagales</taxon>
        <taxon>Hymenobacteraceae</taxon>
        <taxon>Hymenobacter</taxon>
    </lineage>
</organism>
<name>A0A4Z0P8C5_9BACT</name>
<reference evidence="1 2" key="1">
    <citation type="submission" date="2019-04" db="EMBL/GenBank/DDBJ databases">
        <authorList>
            <person name="Feng G."/>
            <person name="Zhang J."/>
            <person name="Zhu H."/>
        </authorList>
    </citation>
    <scope>NUCLEOTIDE SEQUENCE [LARGE SCALE GENOMIC DNA]</scope>
    <source>
        <strain evidence="1 2">92R-1</strain>
    </source>
</reference>
<evidence type="ECO:0008006" key="3">
    <source>
        <dbReference type="Google" id="ProtNLM"/>
    </source>
</evidence>
<comment type="caution">
    <text evidence="1">The sequence shown here is derived from an EMBL/GenBank/DDBJ whole genome shotgun (WGS) entry which is preliminary data.</text>
</comment>
<proteinExistence type="predicted"/>
<dbReference type="Proteomes" id="UP000298337">
    <property type="component" value="Unassembled WGS sequence"/>
</dbReference>
<protein>
    <recommendedName>
        <fullName evidence="3">Adhesin domain-containing protein</fullName>
    </recommendedName>
</protein>
<dbReference type="OrthoDB" id="1492551at2"/>
<dbReference type="RefSeq" id="WP_135432879.1">
    <property type="nucleotide sequence ID" value="NZ_SRLA01000002.1"/>
</dbReference>
<gene>
    <name evidence="1" type="ORF">EU556_07680</name>
</gene>
<dbReference type="AlphaFoldDB" id="A0A4Z0P8C5"/>
<evidence type="ECO:0000313" key="2">
    <source>
        <dbReference type="Proteomes" id="UP000298337"/>
    </source>
</evidence>
<accession>A0A4Z0P8C5</accession>
<keyword evidence="2" id="KW-1185">Reference proteome</keyword>
<dbReference type="EMBL" id="SRLA01000002">
    <property type="protein sequence ID" value="TGE07626.1"/>
    <property type="molecule type" value="Genomic_DNA"/>
</dbReference>
<evidence type="ECO:0000313" key="1">
    <source>
        <dbReference type="EMBL" id="TGE07626.1"/>
    </source>
</evidence>
<sequence>MLALLLTGLCATAQAQSKVQVVTRTVEKTLTLTPATKVYVQGEKATVQILGWDKPTARLVLRLVAKHPSRTVAEKDLQALQYRIEQNGNDLTLRNFFSLAAGTTLQSNLRAEYTLWLPAKTPLHIANAYGETDLTALTGLQEINQEFGQIKLQDLQGQLTITSKYADITARNLDLAFSCRADKAAIRLSGIAGRYTIHNTYGSIQLEPTAGLTGVQVTAARTEVTVLVPQMDLFSYEFTTVHGSIKLPANSTFSPGVVNTRTFFQVQYRKADPLIRINTSYAPVTLQVNPLLLRR</sequence>